<reference evidence="1" key="2">
    <citation type="journal article" date="2015" name="Fish Shellfish Immunol.">
        <title>Early steps in the European eel (Anguilla anguilla)-Vibrio vulnificus interaction in the gills: Role of the RtxA13 toxin.</title>
        <authorList>
            <person name="Callol A."/>
            <person name="Pajuelo D."/>
            <person name="Ebbesson L."/>
            <person name="Teles M."/>
            <person name="MacKenzie S."/>
            <person name="Amaro C."/>
        </authorList>
    </citation>
    <scope>NUCLEOTIDE SEQUENCE</scope>
</reference>
<dbReference type="EMBL" id="GBXM01010398">
    <property type="protein sequence ID" value="JAH98179.1"/>
    <property type="molecule type" value="Transcribed_RNA"/>
</dbReference>
<proteinExistence type="predicted"/>
<sequence>MHTKIKKNLTAQIMCARWSSHLVNATQNTTRALISSFPTAMSNGQKKLKDTIILQKKKRLLLDSKNSQSALHIPPLYKCSVRDPLLLFSNYSNIYWAQKHSKMHIYSLLISE</sequence>
<evidence type="ECO:0000313" key="1">
    <source>
        <dbReference type="EMBL" id="JAH98179.1"/>
    </source>
</evidence>
<dbReference type="AlphaFoldDB" id="A0A0E9X6C5"/>
<protein>
    <submittedName>
        <fullName evidence="1">Uncharacterized protein</fullName>
    </submittedName>
</protein>
<accession>A0A0E9X6C5</accession>
<organism evidence="1">
    <name type="scientific">Anguilla anguilla</name>
    <name type="common">European freshwater eel</name>
    <name type="synonym">Muraena anguilla</name>
    <dbReference type="NCBI Taxonomy" id="7936"/>
    <lineage>
        <taxon>Eukaryota</taxon>
        <taxon>Metazoa</taxon>
        <taxon>Chordata</taxon>
        <taxon>Craniata</taxon>
        <taxon>Vertebrata</taxon>
        <taxon>Euteleostomi</taxon>
        <taxon>Actinopterygii</taxon>
        <taxon>Neopterygii</taxon>
        <taxon>Teleostei</taxon>
        <taxon>Anguilliformes</taxon>
        <taxon>Anguillidae</taxon>
        <taxon>Anguilla</taxon>
    </lineage>
</organism>
<reference evidence="1" key="1">
    <citation type="submission" date="2014-11" db="EMBL/GenBank/DDBJ databases">
        <authorList>
            <person name="Amaro Gonzalez C."/>
        </authorList>
    </citation>
    <scope>NUCLEOTIDE SEQUENCE</scope>
</reference>
<name>A0A0E9X6C5_ANGAN</name>